<keyword evidence="6" id="KW-0732">Signal</keyword>
<dbReference type="KEGG" id="vin:AKJ08_3205"/>
<dbReference type="OrthoDB" id="9809720at2"/>
<feature type="chain" id="PRO_5005465493" description="Cytochrome c domain-containing protein" evidence="6">
    <location>
        <begin position="26"/>
        <end position="173"/>
    </location>
</feature>
<dbReference type="PROSITE" id="PS51257">
    <property type="entry name" value="PROKAR_LIPOPROTEIN"/>
    <property type="match status" value="1"/>
</dbReference>
<keyword evidence="1 4" id="KW-0349">Heme</keyword>
<feature type="domain" description="Cytochrome c" evidence="7">
    <location>
        <begin position="77"/>
        <end position="170"/>
    </location>
</feature>
<dbReference type="PROSITE" id="PS51007">
    <property type="entry name" value="CYTC"/>
    <property type="match status" value="1"/>
</dbReference>
<evidence type="ECO:0000256" key="6">
    <source>
        <dbReference type="SAM" id="SignalP"/>
    </source>
</evidence>
<dbReference type="RefSeq" id="WP_050726933.1">
    <property type="nucleotide sequence ID" value="NZ_CP012332.1"/>
</dbReference>
<dbReference type="InterPro" id="IPR009056">
    <property type="entry name" value="Cyt_c-like_dom"/>
</dbReference>
<dbReference type="Proteomes" id="UP000055590">
    <property type="component" value="Chromosome"/>
</dbReference>
<dbReference type="STRING" id="1391653.AKJ08_3205"/>
<accession>A0A0K1PH07</accession>
<dbReference type="AlphaFoldDB" id="A0A0K1PH07"/>
<evidence type="ECO:0000256" key="1">
    <source>
        <dbReference type="ARBA" id="ARBA00022617"/>
    </source>
</evidence>
<dbReference type="EMBL" id="CP012332">
    <property type="protein sequence ID" value="AKU92818.1"/>
    <property type="molecule type" value="Genomic_DNA"/>
</dbReference>
<dbReference type="Gene3D" id="1.10.760.10">
    <property type="entry name" value="Cytochrome c-like domain"/>
    <property type="match status" value="1"/>
</dbReference>
<keyword evidence="3 4" id="KW-0408">Iron</keyword>
<reference evidence="8 9" key="1">
    <citation type="submission" date="2015-08" db="EMBL/GenBank/DDBJ databases">
        <authorList>
            <person name="Babu N.S."/>
            <person name="Beckwith C.J."/>
            <person name="Beseler K.G."/>
            <person name="Brison A."/>
            <person name="Carone J.V."/>
            <person name="Caskin T.P."/>
            <person name="Diamond M."/>
            <person name="Durham M.E."/>
            <person name="Foxe J.M."/>
            <person name="Go M."/>
            <person name="Henderson B.A."/>
            <person name="Jones I.B."/>
            <person name="McGettigan J.A."/>
            <person name="Micheletti S.J."/>
            <person name="Nasrallah M.E."/>
            <person name="Ortiz D."/>
            <person name="Piller C.R."/>
            <person name="Privatt S.R."/>
            <person name="Schneider S.L."/>
            <person name="Sharp S."/>
            <person name="Smith T.C."/>
            <person name="Stanton J.D."/>
            <person name="Ullery H.E."/>
            <person name="Wilson R.J."/>
            <person name="Serrano M.G."/>
            <person name="Buck G."/>
            <person name="Lee V."/>
            <person name="Wang Y."/>
            <person name="Carvalho R."/>
            <person name="Voegtly L."/>
            <person name="Shi R."/>
            <person name="Duckworth R."/>
            <person name="Johnson A."/>
            <person name="Loviza R."/>
            <person name="Walstead R."/>
            <person name="Shah Z."/>
            <person name="Kiflezghi M."/>
            <person name="Wade K."/>
            <person name="Ball S.L."/>
            <person name="Bradley K.W."/>
            <person name="Asai D.J."/>
            <person name="Bowman C.A."/>
            <person name="Russell D.A."/>
            <person name="Pope W.H."/>
            <person name="Jacobs-Sera D."/>
            <person name="Hendrix R.W."/>
            <person name="Hatfull G.F."/>
        </authorList>
    </citation>
    <scope>NUCLEOTIDE SEQUENCE [LARGE SCALE GENOMIC DNA]</scope>
    <source>
        <strain evidence="8 9">DSM 27710</strain>
    </source>
</reference>
<dbReference type="SUPFAM" id="SSF46626">
    <property type="entry name" value="Cytochrome c"/>
    <property type="match status" value="1"/>
</dbReference>
<keyword evidence="9" id="KW-1185">Reference proteome</keyword>
<feature type="signal peptide" evidence="6">
    <location>
        <begin position="1"/>
        <end position="25"/>
    </location>
</feature>
<evidence type="ECO:0000259" key="7">
    <source>
        <dbReference type="PROSITE" id="PS51007"/>
    </source>
</evidence>
<protein>
    <recommendedName>
        <fullName evidence="7">Cytochrome c domain-containing protein</fullName>
    </recommendedName>
</protein>
<dbReference type="GO" id="GO:0020037">
    <property type="term" value="F:heme binding"/>
    <property type="evidence" value="ECO:0007669"/>
    <property type="project" value="InterPro"/>
</dbReference>
<proteinExistence type="predicted"/>
<dbReference type="GO" id="GO:0046872">
    <property type="term" value="F:metal ion binding"/>
    <property type="evidence" value="ECO:0007669"/>
    <property type="project" value="UniProtKB-KW"/>
</dbReference>
<sequence>MTRSARLVVTSTIASLLILGGVACKGGTETQPSNPKPPAQPAPAPTAPAPKAPAPSEEAPAAPEGGEAPSAVEVTPEAKKEGDELFASLCSTCHGANGDGNGPASASFPTKPANFHSPEFQKSVSNEEIAKAIVDGGPAVGKSPLMPANPNLKDKPAVVEALVQKIRGFGKAE</sequence>
<gene>
    <name evidence="8" type="ORF">AKJ08_3205</name>
</gene>
<dbReference type="GO" id="GO:0009055">
    <property type="term" value="F:electron transfer activity"/>
    <property type="evidence" value="ECO:0007669"/>
    <property type="project" value="InterPro"/>
</dbReference>
<feature type="compositionally biased region" description="Low complexity" evidence="5">
    <location>
        <begin position="54"/>
        <end position="71"/>
    </location>
</feature>
<evidence type="ECO:0000256" key="4">
    <source>
        <dbReference type="PROSITE-ProRule" id="PRU00433"/>
    </source>
</evidence>
<dbReference type="Pfam" id="PF00034">
    <property type="entry name" value="Cytochrom_C"/>
    <property type="match status" value="1"/>
</dbReference>
<keyword evidence="2 4" id="KW-0479">Metal-binding</keyword>
<evidence type="ECO:0000313" key="8">
    <source>
        <dbReference type="EMBL" id="AKU92818.1"/>
    </source>
</evidence>
<evidence type="ECO:0000313" key="9">
    <source>
        <dbReference type="Proteomes" id="UP000055590"/>
    </source>
</evidence>
<feature type="region of interest" description="Disordered" evidence="5">
    <location>
        <begin position="97"/>
        <end position="121"/>
    </location>
</feature>
<evidence type="ECO:0000256" key="2">
    <source>
        <dbReference type="ARBA" id="ARBA00022723"/>
    </source>
</evidence>
<feature type="region of interest" description="Disordered" evidence="5">
    <location>
        <begin position="24"/>
        <end position="80"/>
    </location>
</feature>
<name>A0A0K1PH07_9BACT</name>
<organism evidence="8 9">
    <name type="scientific">Vulgatibacter incomptus</name>
    <dbReference type="NCBI Taxonomy" id="1391653"/>
    <lineage>
        <taxon>Bacteria</taxon>
        <taxon>Pseudomonadati</taxon>
        <taxon>Myxococcota</taxon>
        <taxon>Myxococcia</taxon>
        <taxon>Myxococcales</taxon>
        <taxon>Cystobacterineae</taxon>
        <taxon>Vulgatibacteraceae</taxon>
        <taxon>Vulgatibacter</taxon>
    </lineage>
</organism>
<evidence type="ECO:0000256" key="5">
    <source>
        <dbReference type="SAM" id="MobiDB-lite"/>
    </source>
</evidence>
<feature type="compositionally biased region" description="Pro residues" evidence="5">
    <location>
        <begin position="34"/>
        <end position="53"/>
    </location>
</feature>
<evidence type="ECO:0000256" key="3">
    <source>
        <dbReference type="ARBA" id="ARBA00023004"/>
    </source>
</evidence>
<dbReference type="InterPro" id="IPR036909">
    <property type="entry name" value="Cyt_c-like_dom_sf"/>
</dbReference>